<proteinExistence type="predicted"/>
<dbReference type="Gene3D" id="3.10.180.10">
    <property type="entry name" value="2,3-Dihydroxybiphenyl 1,2-Dioxygenase, domain 1"/>
    <property type="match status" value="1"/>
</dbReference>
<name>A0A1X7H574_9BACL</name>
<dbReference type="AlphaFoldDB" id="A0A1X7H574"/>
<keyword evidence="3" id="KW-1185">Reference proteome</keyword>
<dbReference type="SUPFAM" id="SSF54593">
    <property type="entry name" value="Glyoxalase/Bleomycin resistance protein/Dihydroxybiphenyl dioxygenase"/>
    <property type="match status" value="1"/>
</dbReference>
<dbReference type="GO" id="GO:0051213">
    <property type="term" value="F:dioxygenase activity"/>
    <property type="evidence" value="ECO:0007669"/>
    <property type="project" value="UniProtKB-KW"/>
</dbReference>
<dbReference type="RefSeq" id="WP_208918669.1">
    <property type="nucleotide sequence ID" value="NZ_LT840184.1"/>
</dbReference>
<dbReference type="Proteomes" id="UP000192940">
    <property type="component" value="Chromosome I"/>
</dbReference>
<dbReference type="Pfam" id="PF00903">
    <property type="entry name" value="Glyoxalase"/>
    <property type="match status" value="1"/>
</dbReference>
<organism evidence="2 3">
    <name type="scientific">Paenibacillus uliginis N3/975</name>
    <dbReference type="NCBI Taxonomy" id="1313296"/>
    <lineage>
        <taxon>Bacteria</taxon>
        <taxon>Bacillati</taxon>
        <taxon>Bacillota</taxon>
        <taxon>Bacilli</taxon>
        <taxon>Bacillales</taxon>
        <taxon>Paenibacillaceae</taxon>
        <taxon>Paenibacillus</taxon>
    </lineage>
</organism>
<feature type="domain" description="VOC" evidence="1">
    <location>
        <begin position="9"/>
        <end position="132"/>
    </location>
</feature>
<dbReference type="InterPro" id="IPR037523">
    <property type="entry name" value="VOC_core"/>
</dbReference>
<gene>
    <name evidence="2" type="ORF">SAMN05661091_1794</name>
</gene>
<reference evidence="3" key="1">
    <citation type="submission" date="2017-04" db="EMBL/GenBank/DDBJ databases">
        <authorList>
            <person name="Varghese N."/>
            <person name="Submissions S."/>
        </authorList>
    </citation>
    <scope>NUCLEOTIDE SEQUENCE [LARGE SCALE GENOMIC DNA]</scope>
    <source>
        <strain evidence="3">N3/975</strain>
    </source>
</reference>
<dbReference type="PANTHER" id="PTHR36437:SF2">
    <property type="entry name" value="GLYOXALASE_BLEOMYCIN RESISTANCE PROTEIN_DIOXYGENASE"/>
    <property type="match status" value="1"/>
</dbReference>
<dbReference type="PANTHER" id="PTHR36437">
    <property type="entry name" value="GLYOXALASE/BLEOMYCIN RESISTANCE PROTEIN/DIOXYGENASE"/>
    <property type="match status" value="1"/>
</dbReference>
<protein>
    <submittedName>
        <fullName evidence="2">Catechol 2,3-dioxygenase</fullName>
    </submittedName>
</protein>
<dbReference type="PROSITE" id="PS51819">
    <property type="entry name" value="VOC"/>
    <property type="match status" value="1"/>
</dbReference>
<evidence type="ECO:0000259" key="1">
    <source>
        <dbReference type="PROSITE" id="PS51819"/>
    </source>
</evidence>
<dbReference type="InterPro" id="IPR004360">
    <property type="entry name" value="Glyas_Fos-R_dOase_dom"/>
</dbReference>
<accession>A0A1X7H574</accession>
<dbReference type="STRING" id="1313296.SAMN05661091_1794"/>
<evidence type="ECO:0000313" key="2">
    <source>
        <dbReference type="EMBL" id="SMF80044.1"/>
    </source>
</evidence>
<keyword evidence="2" id="KW-0560">Oxidoreductase</keyword>
<dbReference type="CDD" id="cd06587">
    <property type="entry name" value="VOC"/>
    <property type="match status" value="1"/>
</dbReference>
<dbReference type="InterPro" id="IPR029068">
    <property type="entry name" value="Glyas_Bleomycin-R_OHBP_Dase"/>
</dbReference>
<evidence type="ECO:0000313" key="3">
    <source>
        <dbReference type="Proteomes" id="UP000192940"/>
    </source>
</evidence>
<dbReference type="EMBL" id="LT840184">
    <property type="protein sequence ID" value="SMF80044.1"/>
    <property type="molecule type" value="Genomic_DNA"/>
</dbReference>
<keyword evidence="2" id="KW-0223">Dioxygenase</keyword>
<sequence length="151" mass="17534">MKKDFLFTRVGYVYVPTSNIDASIEWYTKHLEFQLIDKFQDRGSFLAVLHHPGQYSIALLLIETEDQERLQISRNGQPFPIMAMNCLDIEQTHEFLKSNGVDVQPLQSLGAGEAKYFYFRDNEGNLLEAAWSIYDLKEEMKENFVKDSAEN</sequence>